<sequence length="204" mass="22594">MAMATARESATPWSPRCPPALPPHTLSHRDARSHRYLPASQHQARPSMTSTSRCPSCRLLTVTGSALRSCSLSVPRPVRIAKQQRRGESSTHTDGTRSSSSPPRRATVQLLTRMRRAQNDSPRPSRLGSEEEDDDGRTPIHRSRTPSCTSSLARSLEPTRSAREGVQKKSDEPRHQTDETRRDATCHRHPLVAGAVSFYSVTRG</sequence>
<gene>
    <name evidence="2" type="ORF">IWX90DRAFT_419553</name>
</gene>
<accession>A0ABR1Y4S8</accession>
<dbReference type="Proteomes" id="UP001456524">
    <property type="component" value="Unassembled WGS sequence"/>
</dbReference>
<feature type="region of interest" description="Disordered" evidence="1">
    <location>
        <begin position="77"/>
        <end position="188"/>
    </location>
</feature>
<keyword evidence="3" id="KW-1185">Reference proteome</keyword>
<evidence type="ECO:0000313" key="2">
    <source>
        <dbReference type="EMBL" id="KAK8176863.1"/>
    </source>
</evidence>
<evidence type="ECO:0000313" key="3">
    <source>
        <dbReference type="Proteomes" id="UP001456524"/>
    </source>
</evidence>
<name>A0ABR1Y4S8_9PEZI</name>
<protein>
    <submittedName>
        <fullName evidence="2">Uncharacterized protein</fullName>
    </submittedName>
</protein>
<dbReference type="EMBL" id="JBBWUH010000001">
    <property type="protein sequence ID" value="KAK8176863.1"/>
    <property type="molecule type" value="Genomic_DNA"/>
</dbReference>
<evidence type="ECO:0000256" key="1">
    <source>
        <dbReference type="SAM" id="MobiDB-lite"/>
    </source>
</evidence>
<feature type="compositionally biased region" description="Basic and acidic residues" evidence="1">
    <location>
        <begin position="160"/>
        <end position="186"/>
    </location>
</feature>
<feature type="region of interest" description="Disordered" evidence="1">
    <location>
        <begin position="1"/>
        <end position="30"/>
    </location>
</feature>
<reference evidence="2 3" key="1">
    <citation type="journal article" date="2022" name="G3 (Bethesda)">
        <title>Enemy or ally: a genomic approach to elucidate the lifestyle of Phyllosticta citrichinaensis.</title>
        <authorList>
            <person name="Buijs V.A."/>
            <person name="Groenewald J.Z."/>
            <person name="Haridas S."/>
            <person name="LaButti K.M."/>
            <person name="Lipzen A."/>
            <person name="Martin F.M."/>
            <person name="Barry K."/>
            <person name="Grigoriev I.V."/>
            <person name="Crous P.W."/>
            <person name="Seidl M.F."/>
        </authorList>
    </citation>
    <scope>NUCLEOTIDE SEQUENCE [LARGE SCALE GENOMIC DNA]</scope>
    <source>
        <strain evidence="2 3">CBS 129764</strain>
    </source>
</reference>
<comment type="caution">
    <text evidence="2">The sequence shown here is derived from an EMBL/GenBank/DDBJ whole genome shotgun (WGS) entry which is preliminary data.</text>
</comment>
<organism evidence="2 3">
    <name type="scientific">Phyllosticta citrichinensis</name>
    <dbReference type="NCBI Taxonomy" id="1130410"/>
    <lineage>
        <taxon>Eukaryota</taxon>
        <taxon>Fungi</taxon>
        <taxon>Dikarya</taxon>
        <taxon>Ascomycota</taxon>
        <taxon>Pezizomycotina</taxon>
        <taxon>Dothideomycetes</taxon>
        <taxon>Dothideomycetes incertae sedis</taxon>
        <taxon>Botryosphaeriales</taxon>
        <taxon>Phyllostictaceae</taxon>
        <taxon>Phyllosticta</taxon>
    </lineage>
</organism>
<feature type="compositionally biased region" description="Basic and acidic residues" evidence="1">
    <location>
        <begin position="85"/>
        <end position="95"/>
    </location>
</feature>
<proteinExistence type="predicted"/>